<evidence type="ECO:0000256" key="5">
    <source>
        <dbReference type="ARBA" id="ARBA00023136"/>
    </source>
</evidence>
<keyword evidence="2" id="KW-1003">Cell membrane</keyword>
<dbReference type="InterPro" id="IPR022791">
    <property type="entry name" value="L-PG_synthase/AglD"/>
</dbReference>
<proteinExistence type="predicted"/>
<feature type="transmembrane region" description="Helical" evidence="6">
    <location>
        <begin position="205"/>
        <end position="228"/>
    </location>
</feature>
<feature type="transmembrane region" description="Helical" evidence="6">
    <location>
        <begin position="292"/>
        <end position="309"/>
    </location>
</feature>
<evidence type="ECO:0000256" key="2">
    <source>
        <dbReference type="ARBA" id="ARBA00022475"/>
    </source>
</evidence>
<feature type="transmembrane region" description="Helical" evidence="6">
    <location>
        <begin position="234"/>
        <end position="255"/>
    </location>
</feature>
<evidence type="ECO:0000313" key="8">
    <source>
        <dbReference type="Proteomes" id="UP000011205"/>
    </source>
</evidence>
<evidence type="ECO:0000256" key="6">
    <source>
        <dbReference type="SAM" id="Phobius"/>
    </source>
</evidence>
<evidence type="ECO:0000256" key="3">
    <source>
        <dbReference type="ARBA" id="ARBA00022692"/>
    </source>
</evidence>
<reference evidence="7 8" key="1">
    <citation type="journal article" date="2013" name="Genome Announc.">
        <title>Draft Genome Sequence of Streptomyces viridochromogenes Strain Tu57, Producer of Avilamycin.</title>
        <authorList>
            <person name="Gruning B.A."/>
            <person name="Erxleben A."/>
            <person name="Hahnlein A."/>
            <person name="Gunther S."/>
        </authorList>
    </citation>
    <scope>NUCLEOTIDE SEQUENCE [LARGE SCALE GENOMIC DNA]</scope>
    <source>
        <strain evidence="7 8">Tue57</strain>
    </source>
</reference>
<feature type="transmembrane region" description="Helical" evidence="6">
    <location>
        <begin position="162"/>
        <end position="184"/>
    </location>
</feature>
<feature type="transmembrane region" description="Helical" evidence="6">
    <location>
        <begin position="84"/>
        <end position="107"/>
    </location>
</feature>
<dbReference type="PANTHER" id="PTHR39087:SF2">
    <property type="entry name" value="UPF0104 MEMBRANE PROTEIN MJ1595"/>
    <property type="match status" value="1"/>
</dbReference>
<dbReference type="AlphaFoldDB" id="L8PTT4"/>
<comment type="subcellular location">
    <subcellularLocation>
        <location evidence="1">Cell membrane</location>
        <topology evidence="1">Multi-pass membrane protein</topology>
    </subcellularLocation>
</comment>
<comment type="caution">
    <text evidence="7">The sequence shown here is derived from an EMBL/GenBank/DDBJ whole genome shotgun (WGS) entry which is preliminary data.</text>
</comment>
<accession>L8PTT4</accession>
<dbReference type="Proteomes" id="UP000011205">
    <property type="component" value="Unassembled WGS sequence"/>
</dbReference>
<keyword evidence="3 6" id="KW-0812">Transmembrane</keyword>
<protein>
    <submittedName>
        <fullName evidence="7">Putative integral membrane protein</fullName>
    </submittedName>
</protein>
<organism evidence="7 8">
    <name type="scientific">Streptomyces viridochromogenes Tue57</name>
    <dbReference type="NCBI Taxonomy" id="1160705"/>
    <lineage>
        <taxon>Bacteria</taxon>
        <taxon>Bacillati</taxon>
        <taxon>Actinomycetota</taxon>
        <taxon>Actinomycetes</taxon>
        <taxon>Kitasatosporales</taxon>
        <taxon>Streptomycetaceae</taxon>
        <taxon>Streptomyces</taxon>
    </lineage>
</organism>
<evidence type="ECO:0000256" key="1">
    <source>
        <dbReference type="ARBA" id="ARBA00004651"/>
    </source>
</evidence>
<dbReference type="Pfam" id="PF03706">
    <property type="entry name" value="LPG_synthase_TM"/>
    <property type="match status" value="1"/>
</dbReference>
<keyword evidence="4 6" id="KW-1133">Transmembrane helix</keyword>
<feature type="transmembrane region" description="Helical" evidence="6">
    <location>
        <begin position="267"/>
        <end position="286"/>
    </location>
</feature>
<sequence>MTSEQTLDTPSRRRACRHLALTLACLSAVVWVARRHWPVLETGAVRLAVADQGWLLLAAAATLATWPCAALAQQGAVPRALPPGRLVAAQFAASAAHHMLPAGLGAGAVNLRFLIRCGIPIAGAATAIAVKGTAGVIVRGALIAVLVVLCPGVLHVPRVGGGFLVALCAVAAGAVALLAGALWARSRKALAALWAYLRAVHVRPARAAALWGGSLTFVTLHCLVLIAVTRAVALPLAPLRVALLYLAASGAAALLPTPGGLGPLDAVLALALTAVGAPAVAAASAVLGYRLLTAWLPLVPGLLVLGLLIRRRAL</sequence>
<evidence type="ECO:0000313" key="7">
    <source>
        <dbReference type="EMBL" id="ELS58812.1"/>
    </source>
</evidence>
<feature type="transmembrane region" description="Helical" evidence="6">
    <location>
        <begin position="53"/>
        <end position="72"/>
    </location>
</feature>
<feature type="transmembrane region" description="Helical" evidence="6">
    <location>
        <begin position="137"/>
        <end position="156"/>
    </location>
</feature>
<dbReference type="GO" id="GO:0005886">
    <property type="term" value="C:plasma membrane"/>
    <property type="evidence" value="ECO:0007669"/>
    <property type="project" value="UniProtKB-SubCell"/>
</dbReference>
<dbReference type="EMBL" id="AMLP01000011">
    <property type="protein sequence ID" value="ELS58812.1"/>
    <property type="molecule type" value="Genomic_DNA"/>
</dbReference>
<evidence type="ECO:0000256" key="4">
    <source>
        <dbReference type="ARBA" id="ARBA00022989"/>
    </source>
</evidence>
<gene>
    <name evidence="7" type="ORF">STVIR_0229</name>
</gene>
<keyword evidence="5 6" id="KW-0472">Membrane</keyword>
<dbReference type="PANTHER" id="PTHR39087">
    <property type="entry name" value="UPF0104 MEMBRANE PROTEIN MJ1595"/>
    <property type="match status" value="1"/>
</dbReference>
<dbReference type="PATRIC" id="fig|1160705.3.peg.226"/>
<feature type="transmembrane region" description="Helical" evidence="6">
    <location>
        <begin position="15"/>
        <end position="33"/>
    </location>
</feature>
<dbReference type="RefSeq" id="WP_003995574.1">
    <property type="nucleotide sequence ID" value="NZ_AMLP01000011.1"/>
</dbReference>
<name>L8PTT4_STRVR</name>